<dbReference type="EMBL" id="JAFEKC020000020">
    <property type="protein sequence ID" value="KAK0508503.1"/>
    <property type="molecule type" value="Genomic_DNA"/>
</dbReference>
<dbReference type="Proteomes" id="UP001166286">
    <property type="component" value="Unassembled WGS sequence"/>
</dbReference>
<sequence length="499" mass="55996">MNPYDDRTHDVSLVDYHVKDIETFGKTLDRAAAAAFPRDGRMRYRDVYVLLLSWQADDLGVIKEILELRDVFSKIYRYKAEHWQIPSKSAFNALRKKLNDFLNEYDGETNLLIIYYGGHGFMDKERRCMWSCTSAEDSATLPWYGLQPSLEQADSDVLILLDCCAAASCTGGSGNGVTEVIAACGFETWAPGVGEHSFTRSLISVLEDWEDRHPPLSGAVLHSEILSRIKSWNPKYHNLTQQQRRAAAERRKTPIHITVSNEDNERSIVLSPIKLPPELSSESSTSLVSPCGLKPEAAYASSVDSAALTSSTLSDSDHDISKEVCGQPKDHCPTVLISLALEDDQRLATREWAKWLQSAPGLIKYGHVQGIFKSDSILVLLSLPVAIWDLLPNDPAVKFISFVRSWELMKEKLEDDYDTLKIMSNPRALKHVEEMKSSPRLLDYIRRSPFQDPWSSVCVETSRSEDRSEDSIKALSYGDTISISSSEDTIDTLTPFPPI</sequence>
<protein>
    <submittedName>
        <fullName evidence="1">Uncharacterized protein</fullName>
    </submittedName>
</protein>
<proteinExistence type="predicted"/>
<keyword evidence="2" id="KW-1185">Reference proteome</keyword>
<organism evidence="1 2">
    <name type="scientific">Cladonia borealis</name>
    <dbReference type="NCBI Taxonomy" id="184061"/>
    <lineage>
        <taxon>Eukaryota</taxon>
        <taxon>Fungi</taxon>
        <taxon>Dikarya</taxon>
        <taxon>Ascomycota</taxon>
        <taxon>Pezizomycotina</taxon>
        <taxon>Lecanoromycetes</taxon>
        <taxon>OSLEUM clade</taxon>
        <taxon>Lecanoromycetidae</taxon>
        <taxon>Lecanorales</taxon>
        <taxon>Lecanorineae</taxon>
        <taxon>Cladoniaceae</taxon>
        <taxon>Cladonia</taxon>
    </lineage>
</organism>
<accession>A0AA39QSU1</accession>
<evidence type="ECO:0000313" key="1">
    <source>
        <dbReference type="EMBL" id="KAK0508503.1"/>
    </source>
</evidence>
<reference evidence="1" key="1">
    <citation type="submission" date="2023-03" db="EMBL/GenBank/DDBJ databases">
        <title>Complete genome of Cladonia borealis.</title>
        <authorList>
            <person name="Park H."/>
        </authorList>
    </citation>
    <scope>NUCLEOTIDE SEQUENCE</scope>
    <source>
        <strain evidence="1">ANT050790</strain>
    </source>
</reference>
<evidence type="ECO:0000313" key="2">
    <source>
        <dbReference type="Proteomes" id="UP001166286"/>
    </source>
</evidence>
<gene>
    <name evidence="1" type="ORF">JMJ35_008779</name>
</gene>
<name>A0AA39QSU1_9LECA</name>
<comment type="caution">
    <text evidence="1">The sequence shown here is derived from an EMBL/GenBank/DDBJ whole genome shotgun (WGS) entry which is preliminary data.</text>
</comment>
<dbReference type="AlphaFoldDB" id="A0AA39QSU1"/>